<evidence type="ECO:0000256" key="10">
    <source>
        <dbReference type="ARBA" id="ARBA00029409"/>
    </source>
</evidence>
<keyword evidence="5 14" id="KW-0808">Transferase</keyword>
<keyword evidence="8" id="KW-0067">ATP-binding</keyword>
<evidence type="ECO:0000259" key="13">
    <source>
        <dbReference type="PROSITE" id="PS00794"/>
    </source>
</evidence>
<evidence type="ECO:0000256" key="12">
    <source>
        <dbReference type="ARBA" id="ARBA00033413"/>
    </source>
</evidence>
<dbReference type="CDD" id="cd00483">
    <property type="entry name" value="HPPK"/>
    <property type="match status" value="1"/>
</dbReference>
<evidence type="ECO:0000313" key="15">
    <source>
        <dbReference type="Proteomes" id="UP000019464"/>
    </source>
</evidence>
<dbReference type="PANTHER" id="PTHR43071">
    <property type="entry name" value="2-AMINO-4-HYDROXY-6-HYDROXYMETHYLDIHYDROPTERIDINE PYROPHOSPHOKINASE"/>
    <property type="match status" value="1"/>
</dbReference>
<dbReference type="EC" id="2.7.6.3" evidence="3"/>
<dbReference type="STRING" id="1229521.D791_03777"/>
<dbReference type="SUPFAM" id="SSF55083">
    <property type="entry name" value="6-hydroxymethyl-7,8-dihydropterin pyrophosphokinase, HPPK"/>
    <property type="match status" value="1"/>
</dbReference>
<dbReference type="PATRIC" id="fig|1229521.3.peg.3804"/>
<evidence type="ECO:0000256" key="1">
    <source>
        <dbReference type="ARBA" id="ARBA00005051"/>
    </source>
</evidence>
<gene>
    <name evidence="14" type="primary">folK_2</name>
    <name evidence="14" type="ORF">D791_03777</name>
</gene>
<feature type="domain" description="7,8-dihydro-6-hydroxymethylpterin-pyrophosphokinase" evidence="13">
    <location>
        <begin position="92"/>
        <end position="103"/>
    </location>
</feature>
<evidence type="ECO:0000256" key="7">
    <source>
        <dbReference type="ARBA" id="ARBA00022777"/>
    </source>
</evidence>
<dbReference type="Gene3D" id="3.30.70.560">
    <property type="entry name" value="7,8-Dihydro-6-hydroxymethylpterin-pyrophosphokinase HPPK"/>
    <property type="match status" value="1"/>
</dbReference>
<dbReference type="InterPro" id="IPR000550">
    <property type="entry name" value="Hppk"/>
</dbReference>
<comment type="caution">
    <text evidence="14">The sequence shown here is derived from an EMBL/GenBank/DDBJ whole genome shotgun (WGS) entry which is preliminary data.</text>
</comment>
<dbReference type="AlphaFoldDB" id="W9VF45"/>
<evidence type="ECO:0000256" key="4">
    <source>
        <dbReference type="ARBA" id="ARBA00016218"/>
    </source>
</evidence>
<keyword evidence="6" id="KW-0547">Nucleotide-binding</keyword>
<dbReference type="GO" id="GO:0046656">
    <property type="term" value="P:folic acid biosynthetic process"/>
    <property type="evidence" value="ECO:0007669"/>
    <property type="project" value="UniProtKB-KW"/>
</dbReference>
<dbReference type="Pfam" id="PF01288">
    <property type="entry name" value="HPPK"/>
    <property type="match status" value="1"/>
</dbReference>
<evidence type="ECO:0000256" key="5">
    <source>
        <dbReference type="ARBA" id="ARBA00022679"/>
    </source>
</evidence>
<comment type="function">
    <text evidence="10">Catalyzes the transfer of pyrophosphate from adenosine triphosphate (ATP) to 6-hydroxymethyl-7,8-dihydropterin, an enzymatic step in folate biosynthesis pathway.</text>
</comment>
<sequence length="164" mass="18621">MSSATIRCYIGIGSNLDVPLEQVKQALLELRELPESTLIQHSSLYLSAPVGPQDQPDFVNAVAEINTHLEAHALLDELQALEQRHRRVRVQHWGPRTLDLDLLIYGNESIQTERLQVPHPFMTERNFVVYPLAEIAPDFIFPDKTPLSDYLANCPMGKLKQIQI</sequence>
<keyword evidence="15" id="KW-1185">Reference proteome</keyword>
<evidence type="ECO:0000256" key="6">
    <source>
        <dbReference type="ARBA" id="ARBA00022741"/>
    </source>
</evidence>
<evidence type="ECO:0000256" key="11">
    <source>
        <dbReference type="ARBA" id="ARBA00029766"/>
    </source>
</evidence>
<keyword evidence="9" id="KW-0289">Folate biosynthesis</keyword>
<evidence type="ECO:0000256" key="2">
    <source>
        <dbReference type="ARBA" id="ARBA00005810"/>
    </source>
</evidence>
<keyword evidence="7 14" id="KW-0418">Kinase</keyword>
<evidence type="ECO:0000256" key="9">
    <source>
        <dbReference type="ARBA" id="ARBA00022909"/>
    </source>
</evidence>
<reference evidence="15" key="1">
    <citation type="submission" date="2012-11" db="EMBL/GenBank/DDBJ databases">
        <authorList>
            <person name="Singh A."/>
            <person name="Pinnaka A.K."/>
            <person name="Vaidya B."/>
        </authorList>
    </citation>
    <scope>NUCLEOTIDE SEQUENCE [LARGE SCALE GENOMIC DNA]</scope>
    <source>
        <strain evidence="15">AK23</strain>
    </source>
</reference>
<dbReference type="GO" id="GO:0016301">
    <property type="term" value="F:kinase activity"/>
    <property type="evidence" value="ECO:0007669"/>
    <property type="project" value="UniProtKB-KW"/>
</dbReference>
<dbReference type="GO" id="GO:0005524">
    <property type="term" value="F:ATP binding"/>
    <property type="evidence" value="ECO:0007669"/>
    <property type="project" value="UniProtKB-KW"/>
</dbReference>
<dbReference type="RefSeq" id="WP_036514269.1">
    <property type="nucleotide sequence ID" value="NZ_AONB01000027.1"/>
</dbReference>
<reference evidence="14 15" key="2">
    <citation type="journal article" date="2015" name="Syst. Appl. Microbiol.">
        <title>Nitrincola nitratireducens sp. nov. isolated from a haloalkaline crater lake.</title>
        <authorList>
            <person name="Singh A."/>
            <person name="Vaidya B."/>
            <person name="Tanuku N.R."/>
            <person name="Pinnaka A.K."/>
        </authorList>
    </citation>
    <scope>NUCLEOTIDE SEQUENCE [LARGE SCALE GENOMIC DNA]</scope>
    <source>
        <strain evidence="14 15">AK23</strain>
    </source>
</reference>
<accession>W9VF45</accession>
<dbReference type="OrthoDB" id="9808041at2"/>
<dbReference type="PANTHER" id="PTHR43071:SF1">
    <property type="entry name" value="2-AMINO-4-HYDROXY-6-HYDROXYMETHYLDIHYDROPTERIDINE PYROPHOSPHOKINASE"/>
    <property type="match status" value="1"/>
</dbReference>
<dbReference type="NCBIfam" id="TIGR01498">
    <property type="entry name" value="folK"/>
    <property type="match status" value="1"/>
</dbReference>
<protein>
    <recommendedName>
        <fullName evidence="4">2-amino-4-hydroxy-6-hydroxymethyldihydropteridine pyrophosphokinase</fullName>
        <ecNumber evidence="3">2.7.6.3</ecNumber>
    </recommendedName>
    <alternativeName>
        <fullName evidence="11">6-hydroxymethyl-7,8-dihydropterin pyrophosphokinase</fullName>
    </alternativeName>
    <alternativeName>
        <fullName evidence="12">7,8-dihydro-6-hydroxymethylpterin-pyrophosphokinase</fullName>
    </alternativeName>
</protein>
<dbReference type="Proteomes" id="UP000019464">
    <property type="component" value="Unassembled WGS sequence"/>
</dbReference>
<organism evidence="14 15">
    <name type="scientific">Nitrincola nitratireducens</name>
    <dbReference type="NCBI Taxonomy" id="1229521"/>
    <lineage>
        <taxon>Bacteria</taxon>
        <taxon>Pseudomonadati</taxon>
        <taxon>Pseudomonadota</taxon>
        <taxon>Gammaproteobacteria</taxon>
        <taxon>Oceanospirillales</taxon>
        <taxon>Oceanospirillaceae</taxon>
        <taxon>Nitrincola</taxon>
    </lineage>
</organism>
<proteinExistence type="inferred from homology"/>
<dbReference type="EMBL" id="AONB01000027">
    <property type="protein sequence ID" value="EXJ09295.1"/>
    <property type="molecule type" value="Genomic_DNA"/>
</dbReference>
<evidence type="ECO:0000313" key="14">
    <source>
        <dbReference type="EMBL" id="EXJ09295.1"/>
    </source>
</evidence>
<dbReference type="InterPro" id="IPR035907">
    <property type="entry name" value="Hppk_sf"/>
</dbReference>
<evidence type="ECO:0000256" key="3">
    <source>
        <dbReference type="ARBA" id="ARBA00013253"/>
    </source>
</evidence>
<dbReference type="UniPathway" id="UPA00077">
    <property type="reaction ID" value="UER00155"/>
</dbReference>
<dbReference type="PROSITE" id="PS00794">
    <property type="entry name" value="HPPK"/>
    <property type="match status" value="1"/>
</dbReference>
<dbReference type="GO" id="GO:0046654">
    <property type="term" value="P:tetrahydrofolate biosynthetic process"/>
    <property type="evidence" value="ECO:0007669"/>
    <property type="project" value="UniProtKB-UniPathway"/>
</dbReference>
<comment type="pathway">
    <text evidence="1">Cofactor biosynthesis; tetrahydrofolate biosynthesis; 2-amino-4-hydroxy-6-hydroxymethyl-7,8-dihydropteridine diphosphate from 7,8-dihydroneopterin triphosphate: step 4/4.</text>
</comment>
<name>W9VF45_9GAMM</name>
<dbReference type="GO" id="GO:0003848">
    <property type="term" value="F:2-amino-4-hydroxy-6-hydroxymethyldihydropteridine diphosphokinase activity"/>
    <property type="evidence" value="ECO:0007669"/>
    <property type="project" value="UniProtKB-EC"/>
</dbReference>
<comment type="similarity">
    <text evidence="2">Belongs to the HPPK family.</text>
</comment>
<evidence type="ECO:0000256" key="8">
    <source>
        <dbReference type="ARBA" id="ARBA00022840"/>
    </source>
</evidence>